<reference evidence="5 6" key="1">
    <citation type="submission" date="2016-05" db="EMBL/GenBank/DDBJ databases">
        <authorList>
            <person name="Ramsay J.P."/>
        </authorList>
    </citation>
    <scope>NUCLEOTIDE SEQUENCE [LARGE SCALE GENOMIC DNA]</scope>
    <source>
        <strain evidence="5 6">NZP2042</strain>
    </source>
</reference>
<protein>
    <submittedName>
        <fullName evidence="4">Acetyltransferase</fullName>
    </submittedName>
</protein>
<dbReference type="InterPro" id="IPR016181">
    <property type="entry name" value="Acyl_CoA_acyltransferase"/>
</dbReference>
<feature type="domain" description="N-acetyltransferase" evidence="3">
    <location>
        <begin position="4"/>
        <end position="151"/>
    </location>
</feature>
<dbReference type="Gene3D" id="3.40.630.30">
    <property type="match status" value="1"/>
</dbReference>
<dbReference type="InterPro" id="IPR000182">
    <property type="entry name" value="GNAT_dom"/>
</dbReference>
<dbReference type="AlphaFoldDB" id="A0A1A5IHD4"/>
<evidence type="ECO:0000313" key="4">
    <source>
        <dbReference type="EMBL" id="OBP78366.1"/>
    </source>
</evidence>
<accession>A0A1A5IHD4</accession>
<proteinExistence type="predicted"/>
<dbReference type="EMBL" id="LZTJ01000007">
    <property type="protein sequence ID" value="OBP78366.1"/>
    <property type="molecule type" value="Genomic_DNA"/>
</dbReference>
<evidence type="ECO:0000313" key="7">
    <source>
        <dbReference type="Proteomes" id="UP000093748"/>
    </source>
</evidence>
<keyword evidence="1 4" id="KW-0808">Transferase</keyword>
<evidence type="ECO:0000256" key="1">
    <source>
        <dbReference type="ARBA" id="ARBA00022679"/>
    </source>
</evidence>
<dbReference type="Proteomes" id="UP000093737">
    <property type="component" value="Unassembled WGS sequence"/>
</dbReference>
<dbReference type="Proteomes" id="UP000093748">
    <property type="component" value="Unassembled WGS sequence"/>
</dbReference>
<sequence>MPSISTRRANATDAGTVVRFIHALLDELTGGKAPAPDDVRQSAEIMLADAGVLVVIATADGEPVGIMVLNECTAIYAGGKFGYISELYVRPEKRSKGIAPHLLEVASQESHARGWKRLELAAPRQPKWKRTLDFYLRNGFEELGPRLCRMI</sequence>
<dbReference type="PANTHER" id="PTHR43877:SF2">
    <property type="entry name" value="AMINOALKYLPHOSPHONATE N-ACETYLTRANSFERASE-RELATED"/>
    <property type="match status" value="1"/>
</dbReference>
<dbReference type="PANTHER" id="PTHR43877">
    <property type="entry name" value="AMINOALKYLPHOSPHONATE N-ACETYLTRANSFERASE-RELATED-RELATED"/>
    <property type="match status" value="1"/>
</dbReference>
<dbReference type="SUPFAM" id="SSF55729">
    <property type="entry name" value="Acyl-CoA N-acyltransferases (Nat)"/>
    <property type="match status" value="1"/>
</dbReference>
<dbReference type="InterPro" id="IPR050832">
    <property type="entry name" value="Bact_Acetyltransf"/>
</dbReference>
<evidence type="ECO:0000256" key="2">
    <source>
        <dbReference type="ARBA" id="ARBA00023315"/>
    </source>
</evidence>
<evidence type="ECO:0000313" key="5">
    <source>
        <dbReference type="EMBL" id="OBQ70293.1"/>
    </source>
</evidence>
<organism evidence="4 7">
    <name type="scientific">Rhizobium loti</name>
    <name type="common">Mesorhizobium loti</name>
    <dbReference type="NCBI Taxonomy" id="381"/>
    <lineage>
        <taxon>Bacteria</taxon>
        <taxon>Pseudomonadati</taxon>
        <taxon>Pseudomonadota</taxon>
        <taxon>Alphaproteobacteria</taxon>
        <taxon>Hyphomicrobiales</taxon>
        <taxon>Phyllobacteriaceae</taxon>
        <taxon>Mesorhizobium</taxon>
    </lineage>
</organism>
<keyword evidence="2" id="KW-0012">Acyltransferase</keyword>
<gene>
    <name evidence="5" type="ORF">A8145_28500</name>
    <name evidence="4" type="ORF">BAE39_30140</name>
</gene>
<dbReference type="GO" id="GO:0016747">
    <property type="term" value="F:acyltransferase activity, transferring groups other than amino-acyl groups"/>
    <property type="evidence" value="ECO:0007669"/>
    <property type="project" value="InterPro"/>
</dbReference>
<dbReference type="RefSeq" id="WP_064987303.1">
    <property type="nucleotide sequence ID" value="NZ_CP033334.1"/>
</dbReference>
<evidence type="ECO:0000259" key="3">
    <source>
        <dbReference type="PROSITE" id="PS51186"/>
    </source>
</evidence>
<reference evidence="4" key="3">
    <citation type="submission" date="2016-06" db="EMBL/GenBank/DDBJ databases">
        <authorList>
            <person name="Kjaerup R.B."/>
            <person name="Dalgaard T.S."/>
            <person name="Juul-Madsen H.R."/>
        </authorList>
    </citation>
    <scope>NUCLEOTIDE SEQUENCE</scope>
    <source>
        <strain evidence="4">R7ANS::ICEMlSym2042</strain>
    </source>
</reference>
<evidence type="ECO:0000313" key="6">
    <source>
        <dbReference type="Proteomes" id="UP000093737"/>
    </source>
</evidence>
<dbReference type="PROSITE" id="PS51186">
    <property type="entry name" value="GNAT"/>
    <property type="match status" value="1"/>
</dbReference>
<reference evidence="7" key="2">
    <citation type="submission" date="2016-06" db="EMBL/GenBank/DDBJ databases">
        <title>NZP2037 Pacbio-Illumina hybrid assembly.</title>
        <authorList>
            <person name="Ramsay J.P."/>
        </authorList>
    </citation>
    <scope>NUCLEOTIDE SEQUENCE [LARGE SCALE GENOMIC DNA]</scope>
    <source>
        <strain evidence="7">R7ANS::ICEMlSym2042</strain>
    </source>
</reference>
<name>A0A1A5IHD4_RHILI</name>
<dbReference type="CDD" id="cd04301">
    <property type="entry name" value="NAT_SF"/>
    <property type="match status" value="1"/>
</dbReference>
<comment type="caution">
    <text evidence="4">The sequence shown here is derived from an EMBL/GenBank/DDBJ whole genome shotgun (WGS) entry which is preliminary data.</text>
</comment>
<dbReference type="Pfam" id="PF00583">
    <property type="entry name" value="Acetyltransf_1"/>
    <property type="match status" value="1"/>
</dbReference>
<dbReference type="EMBL" id="LYTK01000004">
    <property type="protein sequence ID" value="OBQ70293.1"/>
    <property type="molecule type" value="Genomic_DNA"/>
</dbReference>